<organism evidence="2">
    <name type="scientific">freshwater metagenome</name>
    <dbReference type="NCBI Taxonomy" id="449393"/>
    <lineage>
        <taxon>unclassified sequences</taxon>
        <taxon>metagenomes</taxon>
        <taxon>ecological metagenomes</taxon>
    </lineage>
</organism>
<dbReference type="EMBL" id="CAEZVK010000014">
    <property type="protein sequence ID" value="CAB4623876.1"/>
    <property type="molecule type" value="Genomic_DNA"/>
</dbReference>
<dbReference type="EMBL" id="CAEZUO010000023">
    <property type="protein sequence ID" value="CAB4602144.1"/>
    <property type="molecule type" value="Genomic_DNA"/>
</dbReference>
<protein>
    <submittedName>
        <fullName evidence="2">Unannotated protein</fullName>
    </submittedName>
</protein>
<dbReference type="AlphaFoldDB" id="A0A6J6IHC6"/>
<gene>
    <name evidence="1" type="ORF">UFOPK1827_00684</name>
    <name evidence="2" type="ORF">UFOPK2000_00262</name>
</gene>
<dbReference type="PROSITE" id="PS51257">
    <property type="entry name" value="PROKAR_LIPOPROTEIN"/>
    <property type="match status" value="1"/>
</dbReference>
<reference evidence="2" key="1">
    <citation type="submission" date="2020-05" db="EMBL/GenBank/DDBJ databases">
        <authorList>
            <person name="Chiriac C."/>
            <person name="Salcher M."/>
            <person name="Ghai R."/>
            <person name="Kavagutti S V."/>
        </authorList>
    </citation>
    <scope>NUCLEOTIDE SEQUENCE</scope>
</reference>
<evidence type="ECO:0000313" key="2">
    <source>
        <dbReference type="EMBL" id="CAB4623876.1"/>
    </source>
</evidence>
<evidence type="ECO:0000313" key="1">
    <source>
        <dbReference type="EMBL" id="CAB4602144.1"/>
    </source>
</evidence>
<name>A0A6J6IHC6_9ZZZZ</name>
<sequence>MHHFRGLVVVVVAIASLALASSCSSSSSSQAPTTSTSVAARDMRDLRYCEVLLVSLSESQPIASVYNTYPLNDCPESKWSALDPKALATQFGANVAMLNGPRHWMINHVEKVGDPTSEKADFGGIEMYKQATVPIGSLIDQARPYSPYPVSRSTIFTYNAGSEIFQLTAPDGSVFVMQSFSQQKDPSLTLASLPSLANKLELPAGWKFGSRMLTEDLKIITVKNPAQVLQDNLGNSYSMIPSAPEN</sequence>
<accession>A0A6J6IHC6</accession>
<proteinExistence type="predicted"/>